<accession>A0A132P7Z1</accession>
<dbReference type="Gene3D" id="1.50.10.10">
    <property type="match status" value="1"/>
</dbReference>
<organism evidence="1 2">
    <name type="scientific">Enterococcus faecium</name>
    <name type="common">Streptococcus faecium</name>
    <dbReference type="NCBI Taxonomy" id="1352"/>
    <lineage>
        <taxon>Bacteria</taxon>
        <taxon>Bacillati</taxon>
        <taxon>Bacillota</taxon>
        <taxon>Bacilli</taxon>
        <taxon>Lactobacillales</taxon>
        <taxon>Enterococcaceae</taxon>
        <taxon>Enterococcus</taxon>
    </lineage>
</organism>
<proteinExistence type="predicted"/>
<keyword evidence="1" id="KW-0378">Hydrolase</keyword>
<protein>
    <submittedName>
        <fullName evidence="1">Glycoside hydrolase</fullName>
    </submittedName>
</protein>
<comment type="caution">
    <text evidence="1">The sequence shown here is derived from an EMBL/GenBank/DDBJ whole genome shotgun (WGS) entry which is preliminary data.</text>
</comment>
<dbReference type="AlphaFoldDB" id="A0A132P7Z1"/>
<sequence length="699" mass="79886">MTINEVIYSPKHPFFNAELNDGNVTTSNEYSYYRNIPDVKGLTFDVSNQKTLANLDVFGTIQTLTFYRENLLTEEKPGVWVNKQLSQTNSLSLKVEVNGIVYHLSESDHRIEVDVIQDCLPRYIHHYSTFKVIVVSFAPILANKRLSMLVQQVYIVNETHESLQVSVKDVPSYQEKYSDQQNVLISQKGNKDTIAQQEVASFAIAFVDPNAFEEVMTFQESDIEKWLKETLNYFAQLFGQLSMPNDRVVHLYRRALYHSFSSFGMNRQGQVVGSNWGSYPATNRIWNKDMYYASLPFTMFEPELCQKTVLWFDQYGVKFPGSKFTGGINHSLSNSLSSALLASLYFEHTGDTKFFERCPQVLLNASRIIEDILAQRRSGEPMLFPSVWLSDAFALGKYHTGSNLCLWKACIGLAEIFEALEQLSLSKRYKNIACKLKESICKQMTIDGPFGEQFLEGIGDEEKTTYSVKHYQKPILEQGLIFLSDVIVDGKINLLMHDGEESDTTLMPFYQFLDNKDHLYQNTMAFSASSFNPTYSEEIKGITWGLESGATFPGFITVLMSELHNPQAFVTRLEELICLADLDGSWWWWPYRLEAQQGEVVRDFGCGKCGWASGLFVSLMISQYFGLKFKKGVLQIDPVDNLTFSWKNLKFGQAFISIECTQSELSISNLSEKPLKISDTKKILHVEKGKTIHIQRRKR</sequence>
<dbReference type="GO" id="GO:0005975">
    <property type="term" value="P:carbohydrate metabolic process"/>
    <property type="evidence" value="ECO:0007669"/>
    <property type="project" value="InterPro"/>
</dbReference>
<dbReference type="GO" id="GO:0016787">
    <property type="term" value="F:hydrolase activity"/>
    <property type="evidence" value="ECO:0007669"/>
    <property type="project" value="UniProtKB-KW"/>
</dbReference>
<evidence type="ECO:0000313" key="1">
    <source>
        <dbReference type="EMBL" id="KWX18433.1"/>
    </source>
</evidence>
<name>A0A132P7Z1_ENTFC</name>
<dbReference type="InterPro" id="IPR012341">
    <property type="entry name" value="6hp_glycosidase-like_sf"/>
</dbReference>
<dbReference type="InterPro" id="IPR008928">
    <property type="entry name" value="6-hairpin_glycosidase_sf"/>
</dbReference>
<dbReference type="RefSeq" id="WP_002317929.1">
    <property type="nucleotide sequence ID" value="NZ_CP072894.1"/>
</dbReference>
<evidence type="ECO:0000313" key="2">
    <source>
        <dbReference type="Proteomes" id="UP000070452"/>
    </source>
</evidence>
<reference evidence="1 2" key="1">
    <citation type="submission" date="2016-01" db="EMBL/GenBank/DDBJ databases">
        <title>Molecular Mechanisms for transfer of large genomic segments between Enterococcus faecium strains.</title>
        <authorList>
            <person name="Garcia-Solache M.A."/>
            <person name="Lebreton F."/>
            <person name="Mclaughlin R.E."/>
            <person name="Whiteaker J.D."/>
            <person name="Gilmore M.S."/>
            <person name="Rice L.B."/>
        </authorList>
    </citation>
    <scope>NUCLEOTIDE SEQUENCE [LARGE SCALE GENOMIC DNA]</scope>
    <source>
        <strain evidence="1 2">D344RRF x C68</strain>
    </source>
</reference>
<dbReference type="SUPFAM" id="SSF48208">
    <property type="entry name" value="Six-hairpin glycosidases"/>
    <property type="match status" value="1"/>
</dbReference>
<dbReference type="EMBL" id="LRHK01000001">
    <property type="protein sequence ID" value="KWX18433.1"/>
    <property type="molecule type" value="Genomic_DNA"/>
</dbReference>
<dbReference type="Proteomes" id="UP000070452">
    <property type="component" value="Unassembled WGS sequence"/>
</dbReference>
<gene>
    <name evidence="1" type="ORF">AWT83_08135</name>
</gene>